<evidence type="ECO:0000256" key="4">
    <source>
        <dbReference type="RuleBase" id="RU003744"/>
    </source>
</evidence>
<evidence type="ECO:0000313" key="7">
    <source>
        <dbReference type="EMBL" id="MBR7620050.1"/>
    </source>
</evidence>
<dbReference type="PANTHER" id="PTHR30085">
    <property type="entry name" value="AMINO ACID ABC TRANSPORTER PERMEASE"/>
    <property type="match status" value="1"/>
</dbReference>
<dbReference type="CDD" id="cd13692">
    <property type="entry name" value="PBP2_BztA"/>
    <property type="match status" value="1"/>
</dbReference>
<dbReference type="GO" id="GO:0006865">
    <property type="term" value="P:amino acid transport"/>
    <property type="evidence" value="ECO:0007669"/>
    <property type="project" value="TreeGrafter"/>
</dbReference>
<gene>
    <name evidence="7" type="ORF">JKL49_11685</name>
</gene>
<keyword evidence="2" id="KW-0813">Transport</keyword>
<dbReference type="EMBL" id="JAGSGD010000001">
    <property type="protein sequence ID" value="MBR7620050.1"/>
    <property type="molecule type" value="Genomic_DNA"/>
</dbReference>
<comment type="caution">
    <text evidence="7">The sequence shown here is derived from an EMBL/GenBank/DDBJ whole genome shotgun (WGS) entry which is preliminary data.</text>
</comment>
<evidence type="ECO:0000256" key="1">
    <source>
        <dbReference type="ARBA" id="ARBA00010333"/>
    </source>
</evidence>
<comment type="similarity">
    <text evidence="1 4">Belongs to the bacterial solute-binding protein 3 family.</text>
</comment>
<keyword evidence="3 5" id="KW-0732">Signal</keyword>
<keyword evidence="8" id="KW-1185">Reference proteome</keyword>
<reference evidence="7" key="1">
    <citation type="submission" date="2021-04" db="EMBL/GenBank/DDBJ databases">
        <title>Draft genome assembly of strain Phenylobacterium sp. 20VBR1 using MiniION and Illumina platforms.</title>
        <authorList>
            <person name="Thomas F.A."/>
            <person name="Krishnan K.P."/>
            <person name="Sinha R.K."/>
        </authorList>
    </citation>
    <scope>NUCLEOTIDE SEQUENCE</scope>
    <source>
        <strain evidence="7">20VBR1</strain>
    </source>
</reference>
<feature type="domain" description="Solute-binding protein family 3/N-terminal" evidence="6">
    <location>
        <begin position="59"/>
        <end position="287"/>
    </location>
</feature>
<evidence type="ECO:0000313" key="8">
    <source>
        <dbReference type="Proteomes" id="UP000622580"/>
    </source>
</evidence>
<dbReference type="PROSITE" id="PS51257">
    <property type="entry name" value="PROKAR_LIPOPROTEIN"/>
    <property type="match status" value="1"/>
</dbReference>
<dbReference type="Proteomes" id="UP000622580">
    <property type="component" value="Unassembled WGS sequence"/>
</dbReference>
<sequence length="365" mass="38623">MKALGRTAAIGFLLWLTACGGGDPTPAPPASATTAADPATQVLRAKASPTLAAVRARGYLACGVHPGLAGFAFPDDKGAWHGFDVDICRAVAAAVLGDAKAVRFTPIQAQDRFAQLTAGKIDILSRNTSWTLARDAGGLDFPAVTYFDGQGFLATKALALASADELNGARICVQAGTASEENLADYFKTRGLKYRAVVAASEAEARETYQAEGCDAFTADVSALASARSLMNNPNAHVILPTVISKEPLGPVVRQDDPAWTDIVRWSVYALMLGEELKLTSANVAKARDASTDPRVRRLLGTEGNLGPLLGLKADWGFQAIRQVGAYDEVFRRNVGQGSPLKLERGLNALWNAPQPGLHYPPPVR</sequence>
<name>A0A941D0H4_9CAUL</name>
<dbReference type="Gene3D" id="3.40.190.10">
    <property type="entry name" value="Periplasmic binding protein-like II"/>
    <property type="match status" value="2"/>
</dbReference>
<organism evidence="7 8">
    <name type="scientific">Phenylobacterium glaciei</name>
    <dbReference type="NCBI Taxonomy" id="2803784"/>
    <lineage>
        <taxon>Bacteria</taxon>
        <taxon>Pseudomonadati</taxon>
        <taxon>Pseudomonadota</taxon>
        <taxon>Alphaproteobacteria</taxon>
        <taxon>Caulobacterales</taxon>
        <taxon>Caulobacteraceae</taxon>
        <taxon>Phenylobacterium</taxon>
    </lineage>
</organism>
<evidence type="ECO:0000256" key="5">
    <source>
        <dbReference type="SAM" id="SignalP"/>
    </source>
</evidence>
<dbReference type="SUPFAM" id="SSF53850">
    <property type="entry name" value="Periplasmic binding protein-like II"/>
    <property type="match status" value="1"/>
</dbReference>
<evidence type="ECO:0000256" key="2">
    <source>
        <dbReference type="ARBA" id="ARBA00022448"/>
    </source>
</evidence>
<feature type="signal peptide" evidence="5">
    <location>
        <begin position="1"/>
        <end position="20"/>
    </location>
</feature>
<evidence type="ECO:0000256" key="3">
    <source>
        <dbReference type="ARBA" id="ARBA00022729"/>
    </source>
</evidence>
<feature type="chain" id="PRO_5037819479" evidence="5">
    <location>
        <begin position="21"/>
        <end position="365"/>
    </location>
</feature>
<dbReference type="InterPro" id="IPR001638">
    <property type="entry name" value="Solute-binding_3/MltF_N"/>
</dbReference>
<dbReference type="PROSITE" id="PS01039">
    <property type="entry name" value="SBP_BACTERIAL_3"/>
    <property type="match status" value="1"/>
</dbReference>
<evidence type="ECO:0000259" key="6">
    <source>
        <dbReference type="SMART" id="SM00062"/>
    </source>
</evidence>
<protein>
    <submittedName>
        <fullName evidence="7">Amino acid ABC transporter substrate-binding protein</fullName>
    </submittedName>
</protein>
<dbReference type="AlphaFoldDB" id="A0A941D0H4"/>
<dbReference type="PANTHER" id="PTHR30085:SF7">
    <property type="entry name" value="AMINO-ACID ABC TRANSPORTER-BINDING PROTEIN YHDW-RELATED"/>
    <property type="match status" value="1"/>
</dbReference>
<dbReference type="InterPro" id="IPR018313">
    <property type="entry name" value="SBP_3_CS"/>
</dbReference>
<proteinExistence type="inferred from homology"/>
<dbReference type="SMART" id="SM00062">
    <property type="entry name" value="PBPb"/>
    <property type="match status" value="1"/>
</dbReference>
<dbReference type="Pfam" id="PF00497">
    <property type="entry name" value="SBP_bac_3"/>
    <property type="match status" value="1"/>
</dbReference>
<dbReference type="InterPro" id="IPR051455">
    <property type="entry name" value="Bact_solute-bind_prot3"/>
</dbReference>
<accession>A0A941D0H4</accession>